<dbReference type="SMART" id="SM00184">
    <property type="entry name" value="RING"/>
    <property type="match status" value="1"/>
</dbReference>
<comment type="subunit">
    <text evidence="18">Interacts with ZIC2.</text>
</comment>
<evidence type="ECO:0000256" key="5">
    <source>
        <dbReference type="ARBA" id="ARBA00012483"/>
    </source>
</evidence>
<evidence type="ECO:0000256" key="21">
    <source>
        <dbReference type="ARBA" id="ARBA00080502"/>
    </source>
</evidence>
<sequence>MNCLMEKAQWMVGGELKCPSCGACFGSYDLGGAREGSWGQLVAARQCEDWPDHPPSPAVRPLGRPASTASPYEAGAGLRWDRMLTGPGVAPRLRAMADSDDVPGRLMEALCLEAPSPCRWQWTRKWQRWKGSRPKCGLPASLGAAERCPGRAFHRKSWSWDLDGGTRWLLLPAPSETCGAFCLQPDHLRQWGAQPSEPPCGLQLSPGGNGHCSLWGSSKVDSSVPLERLSGALCGPQTPRAGELEWSFDAAGRHPDDGPVGELPFLIDVPSAGGAGGSRQEEVIPTGVPRSDGCPLGTMSQRLSKRDKNKWKSLSRKRQRRERWLEKQTSNEDTSLDEDHECAEEKESYMCAVCLDVYFNPYMCSPCQHIFCEPCLRTLAKDNAASTPCPLCRTIISRVFFQTDLNNATKAVFPEEYSKIKQSFQKSNLAKWPLPSCRKTFHLFGGKEPRSDPPPRSLTRCSAGPGQVGHVWSGCCIIAWVISEGLAECPRSYFGESAECRGHRLARQCPDSASTLSPCPVLPHLVSLFLQPSPHPWHLWC</sequence>
<dbReference type="AlphaFoldDB" id="A0A6I8NS72"/>
<keyword evidence="14" id="KW-1133">Transmembrane helix</keyword>
<evidence type="ECO:0000256" key="7">
    <source>
        <dbReference type="ARBA" id="ARBA00022679"/>
    </source>
</evidence>
<organism evidence="25 26">
    <name type="scientific">Ornithorhynchus anatinus</name>
    <name type="common">Duckbill platypus</name>
    <dbReference type="NCBI Taxonomy" id="9258"/>
    <lineage>
        <taxon>Eukaryota</taxon>
        <taxon>Metazoa</taxon>
        <taxon>Chordata</taxon>
        <taxon>Craniata</taxon>
        <taxon>Vertebrata</taxon>
        <taxon>Euteleostomi</taxon>
        <taxon>Mammalia</taxon>
        <taxon>Monotremata</taxon>
        <taxon>Ornithorhynchidae</taxon>
        <taxon>Ornithorhynchus</taxon>
    </lineage>
</organism>
<feature type="region of interest" description="Disordered" evidence="23">
    <location>
        <begin position="272"/>
        <end position="315"/>
    </location>
</feature>
<evidence type="ECO:0000256" key="13">
    <source>
        <dbReference type="ARBA" id="ARBA00022833"/>
    </source>
</evidence>
<feature type="compositionally biased region" description="Basic residues" evidence="23">
    <location>
        <begin position="303"/>
        <end position="315"/>
    </location>
</feature>
<dbReference type="GO" id="GO:0042415">
    <property type="term" value="P:norepinephrine metabolic process"/>
    <property type="evidence" value="ECO:0000318"/>
    <property type="project" value="GO_Central"/>
</dbReference>
<protein>
    <recommendedName>
        <fullName evidence="19">E3 ubiquitin-protein ligase RNF180</fullName>
        <ecNumber evidence="5">2.3.2.27</ecNumber>
    </recommendedName>
    <alternativeName>
        <fullName evidence="21">RING finger protein 180</fullName>
    </alternativeName>
    <alternativeName>
        <fullName evidence="20">RING-type E3 ubiquitin transferase RNF180</fullName>
    </alternativeName>
</protein>
<keyword evidence="16" id="KW-0539">Nucleus</keyword>
<evidence type="ECO:0000256" key="20">
    <source>
        <dbReference type="ARBA" id="ARBA00079826"/>
    </source>
</evidence>
<dbReference type="PANTHER" id="PTHR46717">
    <property type="entry name" value="E3 UBIQUITIN-PROTEIN LIGASE RNF180"/>
    <property type="match status" value="1"/>
</dbReference>
<dbReference type="CDD" id="cd16554">
    <property type="entry name" value="RING-HC_RNF180"/>
    <property type="match status" value="1"/>
</dbReference>
<keyword evidence="11" id="KW-0833">Ubl conjugation pathway</keyword>
<dbReference type="Proteomes" id="UP000002279">
    <property type="component" value="Chromosome 1"/>
</dbReference>
<dbReference type="Pfam" id="PF19332">
    <property type="entry name" value="RNF180_C"/>
    <property type="match status" value="1"/>
</dbReference>
<evidence type="ECO:0000256" key="4">
    <source>
        <dbReference type="ARBA" id="ARBA00004906"/>
    </source>
</evidence>
<dbReference type="Gene3D" id="3.30.40.10">
    <property type="entry name" value="Zinc/RING finger domain, C3HC4 (zinc finger)"/>
    <property type="match status" value="1"/>
</dbReference>
<evidence type="ECO:0000256" key="1">
    <source>
        <dbReference type="ARBA" id="ARBA00000900"/>
    </source>
</evidence>
<comment type="subcellular location">
    <subcellularLocation>
        <location evidence="3">Endoplasmic reticulum membrane</location>
        <topology evidence="3">Single-pass membrane protein</topology>
    </subcellularLocation>
    <subcellularLocation>
        <location evidence="2">Nucleus envelope</location>
    </subcellularLocation>
</comment>
<dbReference type="Bgee" id="ENSOANG00000009263">
    <property type="expression patterns" value="Expressed in fibroblast and 6 other cell types or tissues"/>
</dbReference>
<comment type="catalytic activity">
    <reaction evidence="1">
        <text>S-ubiquitinyl-[E2 ubiquitin-conjugating enzyme]-L-cysteine + [acceptor protein]-L-lysine = [E2 ubiquitin-conjugating enzyme]-L-cysteine + N(6)-ubiquitinyl-[acceptor protein]-L-lysine.</text>
        <dbReference type="EC" id="2.3.2.27"/>
    </reaction>
</comment>
<evidence type="ECO:0000259" key="24">
    <source>
        <dbReference type="PROSITE" id="PS50089"/>
    </source>
</evidence>
<dbReference type="PROSITE" id="PS50089">
    <property type="entry name" value="ZF_RING_2"/>
    <property type="match status" value="1"/>
</dbReference>
<keyword evidence="10 22" id="KW-0863">Zinc-finger</keyword>
<dbReference type="GeneTree" id="ENSGT00950000182909"/>
<dbReference type="GO" id="GO:0005635">
    <property type="term" value="C:nuclear envelope"/>
    <property type="evidence" value="ECO:0007669"/>
    <property type="project" value="UniProtKB-SubCell"/>
</dbReference>
<keyword evidence="12" id="KW-0256">Endoplasmic reticulum</keyword>
<keyword evidence="13" id="KW-0862">Zinc</keyword>
<dbReference type="GO" id="GO:0031624">
    <property type="term" value="F:ubiquitin conjugating enzyme binding"/>
    <property type="evidence" value="ECO:0000318"/>
    <property type="project" value="GO_Central"/>
</dbReference>
<comment type="function">
    <text evidence="17">E3 ubiquitin-protein ligase which promotes polyubiquitination and degradation by the proteasome pathway of ZIC2.</text>
</comment>
<dbReference type="FunCoup" id="A0A6I8NS72">
    <property type="interactions" value="177"/>
</dbReference>
<accession>A0A6I8NS72</accession>
<reference evidence="25" key="3">
    <citation type="submission" date="2025-09" db="UniProtKB">
        <authorList>
            <consortium name="Ensembl"/>
        </authorList>
    </citation>
    <scope>IDENTIFICATION</scope>
    <source>
        <strain evidence="25">Glennie</strain>
    </source>
</reference>
<evidence type="ECO:0000256" key="3">
    <source>
        <dbReference type="ARBA" id="ARBA00004389"/>
    </source>
</evidence>
<dbReference type="GO" id="GO:0008270">
    <property type="term" value="F:zinc ion binding"/>
    <property type="evidence" value="ECO:0007669"/>
    <property type="project" value="UniProtKB-KW"/>
</dbReference>
<keyword evidence="6" id="KW-0597">Phosphoprotein</keyword>
<proteinExistence type="predicted"/>
<keyword evidence="7" id="KW-0808">Transferase</keyword>
<dbReference type="GO" id="GO:0000209">
    <property type="term" value="P:protein polyubiquitination"/>
    <property type="evidence" value="ECO:0007669"/>
    <property type="project" value="InterPro"/>
</dbReference>
<evidence type="ECO:0000256" key="12">
    <source>
        <dbReference type="ARBA" id="ARBA00022824"/>
    </source>
</evidence>
<dbReference type="Pfam" id="PF13923">
    <property type="entry name" value="zf-C3HC4_2"/>
    <property type="match status" value="1"/>
</dbReference>
<evidence type="ECO:0000256" key="2">
    <source>
        <dbReference type="ARBA" id="ARBA00004259"/>
    </source>
</evidence>
<dbReference type="EC" id="2.3.2.27" evidence="5"/>
<evidence type="ECO:0000256" key="9">
    <source>
        <dbReference type="ARBA" id="ARBA00022723"/>
    </source>
</evidence>
<evidence type="ECO:0000256" key="23">
    <source>
        <dbReference type="SAM" id="MobiDB-lite"/>
    </source>
</evidence>
<comment type="pathway">
    <text evidence="4">Protein modification; protein ubiquitination.</text>
</comment>
<dbReference type="SUPFAM" id="SSF57850">
    <property type="entry name" value="RING/U-box"/>
    <property type="match status" value="1"/>
</dbReference>
<dbReference type="GO" id="GO:0061630">
    <property type="term" value="F:ubiquitin protein ligase activity"/>
    <property type="evidence" value="ECO:0000318"/>
    <property type="project" value="GO_Central"/>
</dbReference>
<dbReference type="InParanoid" id="A0A6I8NS72"/>
<dbReference type="InterPro" id="IPR045790">
    <property type="entry name" value="RNF180_C"/>
</dbReference>
<evidence type="ECO:0000256" key="22">
    <source>
        <dbReference type="PROSITE-ProRule" id="PRU00175"/>
    </source>
</evidence>
<dbReference type="GO" id="GO:0005789">
    <property type="term" value="C:endoplasmic reticulum membrane"/>
    <property type="evidence" value="ECO:0000318"/>
    <property type="project" value="GO_Central"/>
</dbReference>
<evidence type="ECO:0000256" key="19">
    <source>
        <dbReference type="ARBA" id="ARBA00067421"/>
    </source>
</evidence>
<evidence type="ECO:0000256" key="18">
    <source>
        <dbReference type="ARBA" id="ARBA00062709"/>
    </source>
</evidence>
<dbReference type="PANTHER" id="PTHR46717:SF1">
    <property type="entry name" value="E3 UBIQUITIN-PROTEIN LIGASE RNF180"/>
    <property type="match status" value="1"/>
</dbReference>
<keyword evidence="8" id="KW-0812">Transmembrane</keyword>
<evidence type="ECO:0000256" key="16">
    <source>
        <dbReference type="ARBA" id="ARBA00023242"/>
    </source>
</evidence>
<evidence type="ECO:0000256" key="15">
    <source>
        <dbReference type="ARBA" id="ARBA00023136"/>
    </source>
</evidence>
<evidence type="ECO:0000256" key="6">
    <source>
        <dbReference type="ARBA" id="ARBA00022553"/>
    </source>
</evidence>
<reference evidence="25" key="2">
    <citation type="submission" date="2025-08" db="UniProtKB">
        <authorList>
            <consortium name="Ensembl"/>
        </authorList>
    </citation>
    <scope>IDENTIFICATION</scope>
    <source>
        <strain evidence="25">Glennie</strain>
    </source>
</reference>
<dbReference type="PROSITE" id="PS00518">
    <property type="entry name" value="ZF_RING_1"/>
    <property type="match status" value="1"/>
</dbReference>
<feature type="domain" description="RING-type" evidence="24">
    <location>
        <begin position="351"/>
        <end position="393"/>
    </location>
</feature>
<evidence type="ECO:0000256" key="10">
    <source>
        <dbReference type="ARBA" id="ARBA00022771"/>
    </source>
</evidence>
<evidence type="ECO:0000256" key="14">
    <source>
        <dbReference type="ARBA" id="ARBA00022989"/>
    </source>
</evidence>
<dbReference type="InterPro" id="IPR017907">
    <property type="entry name" value="Znf_RING_CS"/>
</dbReference>
<evidence type="ECO:0000256" key="17">
    <source>
        <dbReference type="ARBA" id="ARBA00058659"/>
    </source>
</evidence>
<evidence type="ECO:0000256" key="8">
    <source>
        <dbReference type="ARBA" id="ARBA00022692"/>
    </source>
</evidence>
<keyword evidence="15" id="KW-0472">Membrane</keyword>
<gene>
    <name evidence="25" type="primary">RNF180</name>
</gene>
<dbReference type="GO" id="GO:0042428">
    <property type="term" value="P:serotonin metabolic process"/>
    <property type="evidence" value="ECO:0000318"/>
    <property type="project" value="GO_Central"/>
</dbReference>
<dbReference type="InterPro" id="IPR013083">
    <property type="entry name" value="Znf_RING/FYVE/PHD"/>
</dbReference>
<dbReference type="InterPro" id="IPR033263">
    <property type="entry name" value="RNF180"/>
</dbReference>
<dbReference type="GO" id="GO:0032436">
    <property type="term" value="P:positive regulation of proteasomal ubiquitin-dependent protein catabolic process"/>
    <property type="evidence" value="ECO:0000318"/>
    <property type="project" value="GO_Central"/>
</dbReference>
<evidence type="ECO:0000256" key="11">
    <source>
        <dbReference type="ARBA" id="ARBA00022786"/>
    </source>
</evidence>
<dbReference type="InterPro" id="IPR001841">
    <property type="entry name" value="Znf_RING"/>
</dbReference>
<dbReference type="FunFam" id="3.30.40.10:FF:000316">
    <property type="entry name" value="E3 ubiquitin-protein ligase RNF180"/>
    <property type="match status" value="1"/>
</dbReference>
<dbReference type="Ensembl" id="ENSOANT00000050710.1">
    <property type="protein sequence ID" value="ENSOANP00000043821.1"/>
    <property type="gene ID" value="ENSOANG00000009263.3"/>
</dbReference>
<reference evidence="25 26" key="1">
    <citation type="journal article" date="2008" name="Nature">
        <title>Genome analysis of the platypus reveals unique signatures of evolution.</title>
        <authorList>
            <person name="Warren W.C."/>
            <person name="Hillier L.W."/>
            <person name="Marshall Graves J.A."/>
            <person name="Birney E."/>
            <person name="Ponting C.P."/>
            <person name="Grutzner F."/>
            <person name="Belov K."/>
            <person name="Miller W."/>
            <person name="Clarke L."/>
            <person name="Chinwalla A.T."/>
            <person name="Yang S.P."/>
            <person name="Heger A."/>
            <person name="Locke D.P."/>
            <person name="Miethke P."/>
            <person name="Waters P.D."/>
            <person name="Veyrunes F."/>
            <person name="Fulton L."/>
            <person name="Fulton B."/>
            <person name="Graves T."/>
            <person name="Wallis J."/>
            <person name="Puente X.S."/>
            <person name="Lopez-Otin C."/>
            <person name="Ordonez G.R."/>
            <person name="Eichler E.E."/>
            <person name="Chen L."/>
            <person name="Cheng Z."/>
            <person name="Deakin J.E."/>
            <person name="Alsop A."/>
            <person name="Thompson K."/>
            <person name="Kirby P."/>
            <person name="Papenfuss A.T."/>
            <person name="Wakefield M.J."/>
            <person name="Olender T."/>
            <person name="Lancet D."/>
            <person name="Huttley G.A."/>
            <person name="Smit A.F."/>
            <person name="Pask A."/>
            <person name="Temple-Smith P."/>
            <person name="Batzer M.A."/>
            <person name="Walker J.A."/>
            <person name="Konkel M.K."/>
            <person name="Harris R.S."/>
            <person name="Whittington C.M."/>
            <person name="Wong E.S."/>
            <person name="Gemmell N.J."/>
            <person name="Buschiazzo E."/>
            <person name="Vargas Jentzsch I.M."/>
            <person name="Merkel A."/>
            <person name="Schmitz J."/>
            <person name="Zemann A."/>
            <person name="Churakov G."/>
            <person name="Kriegs J.O."/>
            <person name="Brosius J."/>
            <person name="Murchison E.P."/>
            <person name="Sachidanandam R."/>
            <person name="Smith C."/>
            <person name="Hannon G.J."/>
            <person name="Tsend-Ayush E."/>
            <person name="McMillan D."/>
            <person name="Attenborough R."/>
            <person name="Rens W."/>
            <person name="Ferguson-Smith M."/>
            <person name="Lefevre C.M."/>
            <person name="Sharp J.A."/>
            <person name="Nicholas K.R."/>
            <person name="Ray D.A."/>
            <person name="Kube M."/>
            <person name="Reinhardt R."/>
            <person name="Pringle T.H."/>
            <person name="Taylor J."/>
            <person name="Jones R.C."/>
            <person name="Nixon B."/>
            <person name="Dacheux J.L."/>
            <person name="Niwa H."/>
            <person name="Sekita Y."/>
            <person name="Huang X."/>
            <person name="Stark A."/>
            <person name="Kheradpour P."/>
            <person name="Kellis M."/>
            <person name="Flicek P."/>
            <person name="Chen Y."/>
            <person name="Webber C."/>
            <person name="Hardison R."/>
            <person name="Nelson J."/>
            <person name="Hallsworth-Pepin K."/>
            <person name="Delehaunty K."/>
            <person name="Markovic C."/>
            <person name="Minx P."/>
            <person name="Feng Y."/>
            <person name="Kremitzki C."/>
            <person name="Mitreva M."/>
            <person name="Glasscock J."/>
            <person name="Wylie T."/>
            <person name="Wohldmann P."/>
            <person name="Thiru P."/>
            <person name="Nhan M.N."/>
            <person name="Pohl C.S."/>
            <person name="Smith S.M."/>
            <person name="Hou S."/>
            <person name="Nefedov M."/>
            <person name="de Jong P.J."/>
            <person name="Renfree M.B."/>
            <person name="Mardis E.R."/>
            <person name="Wilson R.K."/>
        </authorList>
    </citation>
    <scope>NUCLEOTIDE SEQUENCE [LARGE SCALE GENOMIC DNA]</scope>
    <source>
        <strain evidence="25 26">Glennie</strain>
    </source>
</reference>
<evidence type="ECO:0000313" key="25">
    <source>
        <dbReference type="Ensembl" id="ENSOANP00000043821.1"/>
    </source>
</evidence>
<evidence type="ECO:0000313" key="26">
    <source>
        <dbReference type="Proteomes" id="UP000002279"/>
    </source>
</evidence>
<keyword evidence="9" id="KW-0479">Metal-binding</keyword>
<feature type="region of interest" description="Disordered" evidence="23">
    <location>
        <begin position="49"/>
        <end position="68"/>
    </location>
</feature>
<name>A0A6I8NS72_ORNAN</name>
<keyword evidence="26" id="KW-1185">Reference proteome</keyword>